<dbReference type="Gene3D" id="1.10.510.10">
    <property type="entry name" value="Transferase(Phosphotransferase) domain 1"/>
    <property type="match status" value="2"/>
</dbReference>
<evidence type="ECO:0000259" key="5">
    <source>
        <dbReference type="PROSITE" id="PS50009"/>
    </source>
</evidence>
<feature type="domain" description="Ras-GEF" evidence="5">
    <location>
        <begin position="1662"/>
        <end position="1888"/>
    </location>
</feature>
<dbReference type="PROSITE" id="PS51377">
    <property type="entry name" value="KIND"/>
    <property type="match status" value="2"/>
</dbReference>
<feature type="compositionally biased region" description="Polar residues" evidence="4">
    <location>
        <begin position="749"/>
        <end position="759"/>
    </location>
</feature>
<dbReference type="GO" id="GO:0043025">
    <property type="term" value="C:neuronal cell body"/>
    <property type="evidence" value="ECO:0007669"/>
    <property type="project" value="TreeGrafter"/>
</dbReference>
<feature type="domain" description="N-terminal Ras-GEF" evidence="6">
    <location>
        <begin position="1473"/>
        <end position="1597"/>
    </location>
</feature>
<dbReference type="Pfam" id="PF00617">
    <property type="entry name" value="RasGEF"/>
    <property type="match status" value="1"/>
</dbReference>
<evidence type="ECO:0000256" key="2">
    <source>
        <dbReference type="ARBA" id="ARBA00022737"/>
    </source>
</evidence>
<feature type="compositionally biased region" description="Gly residues" evidence="4">
    <location>
        <begin position="1266"/>
        <end position="1282"/>
    </location>
</feature>
<feature type="region of interest" description="Disordered" evidence="4">
    <location>
        <begin position="535"/>
        <end position="555"/>
    </location>
</feature>
<feature type="region of interest" description="Disordered" evidence="4">
    <location>
        <begin position="249"/>
        <end position="271"/>
    </location>
</feature>
<feature type="domain" description="KIND" evidence="7">
    <location>
        <begin position="37"/>
        <end position="217"/>
    </location>
</feature>
<dbReference type="SUPFAM" id="SSF48366">
    <property type="entry name" value="Ras GEF"/>
    <property type="match status" value="1"/>
</dbReference>
<dbReference type="SMART" id="SM00750">
    <property type="entry name" value="KIND"/>
    <property type="match status" value="2"/>
</dbReference>
<evidence type="ECO:0000256" key="4">
    <source>
        <dbReference type="SAM" id="MobiDB-lite"/>
    </source>
</evidence>
<evidence type="ECO:0000313" key="8">
    <source>
        <dbReference type="EMBL" id="KAJ3610223.1"/>
    </source>
</evidence>
<keyword evidence="1 3" id="KW-0344">Guanine-nucleotide releasing factor</keyword>
<dbReference type="GO" id="GO:0007264">
    <property type="term" value="P:small GTPase-mediated signal transduction"/>
    <property type="evidence" value="ECO:0007669"/>
    <property type="project" value="InterPro"/>
</dbReference>
<feature type="region of interest" description="Disordered" evidence="4">
    <location>
        <begin position="678"/>
        <end position="702"/>
    </location>
</feature>
<dbReference type="SMART" id="SM00229">
    <property type="entry name" value="RasGEFN"/>
    <property type="match status" value="1"/>
</dbReference>
<dbReference type="GO" id="GO:0005085">
    <property type="term" value="F:guanyl-nucleotide exchange factor activity"/>
    <property type="evidence" value="ECO:0007669"/>
    <property type="project" value="UniProtKB-KW"/>
</dbReference>
<dbReference type="GO" id="GO:0048814">
    <property type="term" value="P:regulation of dendrite morphogenesis"/>
    <property type="evidence" value="ECO:0007669"/>
    <property type="project" value="TreeGrafter"/>
</dbReference>
<feature type="region of interest" description="Disordered" evidence="4">
    <location>
        <begin position="294"/>
        <end position="349"/>
    </location>
</feature>
<feature type="region of interest" description="Disordered" evidence="4">
    <location>
        <begin position="1229"/>
        <end position="1323"/>
    </location>
</feature>
<dbReference type="PANTHER" id="PTHR21560">
    <property type="entry name" value="VERY KIND PROTEIN"/>
    <property type="match status" value="1"/>
</dbReference>
<dbReference type="InterPro" id="IPR011019">
    <property type="entry name" value="KIND_dom"/>
</dbReference>
<dbReference type="Proteomes" id="UP001148018">
    <property type="component" value="Unassembled WGS sequence"/>
</dbReference>
<reference evidence="8" key="1">
    <citation type="submission" date="2022-07" db="EMBL/GenBank/DDBJ databases">
        <title>Chromosome-level genome of Muraenolepis orangiensis.</title>
        <authorList>
            <person name="Kim J."/>
        </authorList>
    </citation>
    <scope>NUCLEOTIDE SEQUENCE</scope>
    <source>
        <strain evidence="8">KU_S4_2022</strain>
        <tissue evidence="8">Muscle</tissue>
    </source>
</reference>
<dbReference type="PROSITE" id="PS50212">
    <property type="entry name" value="RASGEF_NTER"/>
    <property type="match status" value="1"/>
</dbReference>
<dbReference type="GO" id="GO:0032045">
    <property type="term" value="C:guanyl-nucleotide exchange factor complex"/>
    <property type="evidence" value="ECO:0007669"/>
    <property type="project" value="TreeGrafter"/>
</dbReference>
<keyword evidence="9" id="KW-1185">Reference proteome</keyword>
<feature type="domain" description="KIND" evidence="7">
    <location>
        <begin position="371"/>
        <end position="536"/>
    </location>
</feature>
<comment type="caution">
    <text evidence="8">The sequence shown here is derived from an EMBL/GenBank/DDBJ whole genome shotgun (WGS) entry which is preliminary data.</text>
</comment>
<feature type="compositionally biased region" description="Polar residues" evidence="4">
    <location>
        <begin position="766"/>
        <end position="779"/>
    </location>
</feature>
<gene>
    <name evidence="8" type="ORF">NHX12_022317</name>
</gene>
<evidence type="ECO:0000256" key="1">
    <source>
        <dbReference type="ARBA" id="ARBA00022658"/>
    </source>
</evidence>
<dbReference type="OrthoDB" id="10254377at2759"/>
<dbReference type="PANTHER" id="PTHR21560:SF0">
    <property type="entry name" value="KINASE NON-CATALYTIC C-LOBE DOMAIN-CONTAINING PROTEIN 1"/>
    <property type="match status" value="1"/>
</dbReference>
<organism evidence="8 9">
    <name type="scientific">Muraenolepis orangiensis</name>
    <name type="common">Patagonian moray cod</name>
    <dbReference type="NCBI Taxonomy" id="630683"/>
    <lineage>
        <taxon>Eukaryota</taxon>
        <taxon>Metazoa</taxon>
        <taxon>Chordata</taxon>
        <taxon>Craniata</taxon>
        <taxon>Vertebrata</taxon>
        <taxon>Euteleostomi</taxon>
        <taxon>Actinopterygii</taxon>
        <taxon>Neopterygii</taxon>
        <taxon>Teleostei</taxon>
        <taxon>Neoteleostei</taxon>
        <taxon>Acanthomorphata</taxon>
        <taxon>Zeiogadaria</taxon>
        <taxon>Gadariae</taxon>
        <taxon>Gadiformes</taxon>
        <taxon>Muraenolepidoidei</taxon>
        <taxon>Muraenolepididae</taxon>
        <taxon>Muraenolepis</taxon>
    </lineage>
</organism>
<evidence type="ECO:0008006" key="10">
    <source>
        <dbReference type="Google" id="ProtNLM"/>
    </source>
</evidence>
<dbReference type="InterPro" id="IPR000651">
    <property type="entry name" value="Ras-like_Gua-exchang_fac_N"/>
</dbReference>
<feature type="region of interest" description="Disordered" evidence="4">
    <location>
        <begin position="749"/>
        <end position="818"/>
    </location>
</feature>
<evidence type="ECO:0000259" key="7">
    <source>
        <dbReference type="PROSITE" id="PS51377"/>
    </source>
</evidence>
<dbReference type="Pfam" id="PF00618">
    <property type="entry name" value="RasGEF_N"/>
    <property type="match status" value="1"/>
</dbReference>
<dbReference type="GO" id="GO:0030425">
    <property type="term" value="C:dendrite"/>
    <property type="evidence" value="ECO:0007669"/>
    <property type="project" value="TreeGrafter"/>
</dbReference>
<dbReference type="Gene3D" id="1.10.840.10">
    <property type="entry name" value="Ras guanine-nucleotide exchange factors catalytic domain"/>
    <property type="match status" value="1"/>
</dbReference>
<dbReference type="InterPro" id="IPR036964">
    <property type="entry name" value="RASGEF_cat_dom_sf"/>
</dbReference>
<dbReference type="InterPro" id="IPR029899">
    <property type="entry name" value="KNDC1"/>
</dbReference>
<evidence type="ECO:0000313" key="9">
    <source>
        <dbReference type="Proteomes" id="UP001148018"/>
    </source>
</evidence>
<dbReference type="EMBL" id="JANIIK010000038">
    <property type="protein sequence ID" value="KAJ3610223.1"/>
    <property type="molecule type" value="Genomic_DNA"/>
</dbReference>
<dbReference type="CDD" id="cd06224">
    <property type="entry name" value="REM"/>
    <property type="match status" value="1"/>
</dbReference>
<dbReference type="InterPro" id="IPR001895">
    <property type="entry name" value="RASGEF_cat_dom"/>
</dbReference>
<name>A0A9Q0EPM6_9TELE</name>
<dbReference type="InterPro" id="IPR011009">
    <property type="entry name" value="Kinase-like_dom_sf"/>
</dbReference>
<evidence type="ECO:0000256" key="3">
    <source>
        <dbReference type="PROSITE-ProRule" id="PRU00168"/>
    </source>
</evidence>
<accession>A0A9Q0EPM6</accession>
<keyword evidence="2" id="KW-0677">Repeat</keyword>
<evidence type="ECO:0000259" key="6">
    <source>
        <dbReference type="PROSITE" id="PS50212"/>
    </source>
</evidence>
<proteinExistence type="predicted"/>
<dbReference type="PROSITE" id="PS50009">
    <property type="entry name" value="RASGEF_CAT"/>
    <property type="match status" value="1"/>
</dbReference>
<sequence>METFATDSAAKYLGRDGRRGYSELEHLPPLLEDEENVSLADVLSLRDSCLTEEEVWAMSGECVLALRSIQPTQLFHSLCITPDTLAFNAHGNVCFMEQLSDDVERSFVPPEFDHTGSTFEGHVFSLGSTLSAALDFVIEPELQAELGEDALRLLELMQAELPDDRPRPQDILAQAEEKLAHTSSCGVCRKLSSVGRRVLSLESKPGSEDRAVLSAAVDADGRPLRRWQAYDSPWDPHLWAACMEDDGSVPVQEPDLRSGPHGRRGGTAWSRRLRRPLDRGQSCECYLASGEYTADPSTDRRANNQNGAGGECVCAPLGDDGEEERDRAAVGDGDEADGGGGPLDGPGPYVPDNHMTKSMLCLNEETQDEWISLRELLPRWGRRLRVNELWALCHTCLTTLQTYIDFPAYLCLDTVYVGCEGEVLFLKPKNIGSCDAFYLAPEYQEHGIVTEKACVYGVAAILWAAAKFGLSPNRKLAMPRQLKRLLLEMARRTPMERPSIVTAQKSCRDYLSCQGTSAETVWTLLIDAIHQQHSHKSTAPEGPDKADLCPTSAERSPAHITSGFVPLATESRLAPVHGPVPRSYPTSMLQLPEAFTSTATHFSPIVLTQEDHSEEEGNPKPGAHVDGTMEFARNGVTGPKQEGGLDITSRCENVSLTRTFVTHLDVAVLLPDGRADQTDTNTVRGQSSGLLNSLSVPSDTSQRGTMVSLPAAYAAYAYLSRFKSYLLCQDTTAGRLTLVPVGFTPFTTSSDSLRSQKISESPRLSPRQQQQTVCSTANTAGPVDGLTGSVSPDPPLQIVGPRDRHGELTGSGSRSSDGSWVDRLCPWIYRLGPWVSQLGPWVSLLGPWSTSWVPVSTDWVPGSTSWVPGSTSWVPGSTYWVPGSPGWVPGSTSWVPASTSSVPGTTGWVPGSPSWVPGSISWVPGSTGWVPGSTGWVPVSTAGSLGLPAGSLDLLAGSLGLPAGSLDLPAGSLGLLAGSLGLPAGSLGLPAGSLDLPAQSLGLPAGSLGLQAGSLGLPARSLGLPAGSLGLPAGSLGLPAGSLGLPAGSLGLPAGSLSLPAGSLGLPAGSLGLPAGSTQEMDGEPALCHYLHPALQEAIADLLKGEFDNKTSVENDQEELAMGIGEYVFSLKDLQYQSFARLVREGFSHLYWEEDLLGVLHCLVSSTQVIRSAVQTSGGRASTLHGLLDVNGNLPFTEPFIGTGTTMSRLMDPEPTRFDGRPDDIRQAVSSGRELPMETEVTQGGERLTGGGCESPAFEDHSPWGRRGGGGGPGGLVSGEGRAGASSPGCSDDMEDDGDSLCSSERRVSPYGSGAWGAPEQGSESDPSWALAYYGDECFGAEVMHYAQSLGQHSGSACLDVKAQELQQQLVIENRNLKKTRNFYQKLLQQDRKNKGSESKLMLGKLKTQLEEVKSKVEFLYSVKKYLEVLIVDQWGLEVTLLPALADHHLSSVERPDPADPTVLSFGPQTGHCRSTLQAGTPRGLLAHLYARNVALDGYVQQLLYTYRYFCTSEQLLSFLMDRFSTATRGPDLSGNNVKILHRTLHLLEAWLIDCKTVDLTPNGSLLSTLENFLNSEVIPVDSRAETLLATLHSPPGKRRIQGSERPISIQAQDEDSLSMQSPVEEAEKRHWGPWRMSSVVEPRDRDFCIAAALPVPCFGSLLGDLSGGSPRAQDRFLLPFSQTEGASLFAGEETSPSDSVLQRLLAFADSVTNWISAEIVSSDSSKAQAALLTRFLLIGKHCYESRDFATAMQVLAGLENVIVRQLPAWKHLSSKVCDVLEELRAVQVFLKSDDLCLMGGEQAWARRPTLPSARILAMHVQQLERGGFTLTTGAYKWTKLRGIARVVSQVQAFQEAAFPYSPERELQAYLRGRVQHLSGCDLHLLAADNHANFRQTPSTRRHVRHIQDTLRRVRANFQ</sequence>
<dbReference type="FunFam" id="1.10.510.10:FF:000529">
    <property type="entry name" value="Kinase non-catalytic C-lobe domain-containing 1"/>
    <property type="match status" value="1"/>
</dbReference>
<dbReference type="InterPro" id="IPR023578">
    <property type="entry name" value="Ras_GEF_dom_sf"/>
</dbReference>
<dbReference type="Gene3D" id="1.20.870.10">
    <property type="entry name" value="Son of sevenless (SoS) protein Chain: S domain 1"/>
    <property type="match status" value="1"/>
</dbReference>
<dbReference type="SUPFAM" id="SSF56112">
    <property type="entry name" value="Protein kinase-like (PK-like)"/>
    <property type="match status" value="1"/>
</dbReference>
<protein>
    <recommendedName>
        <fullName evidence="10">Kinase non-catalytic C-lobe domain-containing protein 1</fullName>
    </recommendedName>
</protein>